<dbReference type="InterPro" id="IPR005176">
    <property type="entry name" value="PONY_dom"/>
</dbReference>
<reference evidence="4" key="1">
    <citation type="submission" date="2019-01" db="EMBL/GenBank/DDBJ databases">
        <title>Draft genome sequences of three monokaryotic isolates of the white-rot basidiomycete fungus Dichomitus squalens.</title>
        <authorList>
            <consortium name="DOE Joint Genome Institute"/>
            <person name="Lopez S.C."/>
            <person name="Andreopoulos B."/>
            <person name="Pangilinan J."/>
            <person name="Lipzen A."/>
            <person name="Riley R."/>
            <person name="Ahrendt S."/>
            <person name="Ng V."/>
            <person name="Barry K."/>
            <person name="Daum C."/>
            <person name="Grigoriev I.V."/>
            <person name="Hilden K.S."/>
            <person name="Makela M.R."/>
            <person name="de Vries R.P."/>
        </authorList>
    </citation>
    <scope>NUCLEOTIDE SEQUENCE [LARGE SCALE GENOMIC DNA]</scope>
    <source>
        <strain evidence="4">OM18370.1</strain>
    </source>
</reference>
<dbReference type="GO" id="GO:0097602">
    <property type="term" value="F:cullin family protein binding"/>
    <property type="evidence" value="ECO:0007669"/>
    <property type="project" value="TreeGrafter"/>
</dbReference>
<dbReference type="FunFam" id="1.10.238.200:FF:000003">
    <property type="entry name" value="DCN1-like protein 3"/>
    <property type="match status" value="1"/>
</dbReference>
<dbReference type="AlphaFoldDB" id="A0A4Q9MPV5"/>
<dbReference type="InterPro" id="IPR014764">
    <property type="entry name" value="DCN-prot"/>
</dbReference>
<dbReference type="OrthoDB" id="27198at2759"/>
<dbReference type="EMBL" id="ML143416">
    <property type="protein sequence ID" value="TBU29008.1"/>
    <property type="molecule type" value="Genomic_DNA"/>
</dbReference>
<organism evidence="4">
    <name type="scientific">Dichomitus squalens</name>
    <dbReference type="NCBI Taxonomy" id="114155"/>
    <lineage>
        <taxon>Eukaryota</taxon>
        <taxon>Fungi</taxon>
        <taxon>Dikarya</taxon>
        <taxon>Basidiomycota</taxon>
        <taxon>Agaricomycotina</taxon>
        <taxon>Agaricomycetes</taxon>
        <taxon>Polyporales</taxon>
        <taxon>Polyporaceae</taxon>
        <taxon>Dichomitus</taxon>
    </lineage>
</organism>
<evidence type="ECO:0000259" key="3">
    <source>
        <dbReference type="PROSITE" id="PS51229"/>
    </source>
</evidence>
<dbReference type="GO" id="GO:0031624">
    <property type="term" value="F:ubiquitin conjugating enzyme binding"/>
    <property type="evidence" value="ECO:0007669"/>
    <property type="project" value="TreeGrafter"/>
</dbReference>
<sequence>MGKFSFFCCSPNVSHVYDDNNHSVRAGTKPATNKNAGKPEPYSEARARELFKKYEDPDTPGEIGPEGFEKLCGDLDISLEGALPLVLAWQLYATEMAKFKESEWMQGTGELRASNLQVLSLVLRQLEDLLLLDKPPIPPLGTGSIKKRDNAPSTSDAPEPYNRHKYYRYAADKNQAFAELYAFCFALARPPTARNIDMDTASAFWSVLVAPKYAIMKDILEFINEKGTYKGVNKDLWNMVLEFSRTIQPDLSNYEADGAWPTLLDDFAAWKKAKVGDEDVNVEADG</sequence>
<dbReference type="PANTHER" id="PTHR12281:SF12">
    <property type="entry name" value="DEFECTIVE IN CULLIN NEDDYLATION PROTEIN"/>
    <property type="match status" value="1"/>
</dbReference>
<proteinExistence type="predicted"/>
<name>A0A4Q9MPV5_9APHY</name>
<feature type="domain" description="DCUN1" evidence="3">
    <location>
        <begin position="42"/>
        <end position="272"/>
    </location>
</feature>
<dbReference type="Gene3D" id="1.10.238.200">
    <property type="entry name" value="Cullin, PONY binding domain"/>
    <property type="match status" value="1"/>
</dbReference>
<dbReference type="PANTHER" id="PTHR12281">
    <property type="entry name" value="RP42 RELATED"/>
    <property type="match status" value="1"/>
</dbReference>
<dbReference type="Proteomes" id="UP000292957">
    <property type="component" value="Unassembled WGS sequence"/>
</dbReference>
<feature type="region of interest" description="Disordered" evidence="2">
    <location>
        <begin position="21"/>
        <end position="40"/>
    </location>
</feature>
<accession>A0A4Q9MPV5</accession>
<evidence type="ECO:0000256" key="2">
    <source>
        <dbReference type="SAM" id="MobiDB-lite"/>
    </source>
</evidence>
<dbReference type="GO" id="GO:0045116">
    <property type="term" value="P:protein neddylation"/>
    <property type="evidence" value="ECO:0007669"/>
    <property type="project" value="TreeGrafter"/>
</dbReference>
<dbReference type="Pfam" id="PF03556">
    <property type="entry name" value="Cullin_binding"/>
    <property type="match status" value="1"/>
</dbReference>
<evidence type="ECO:0000256" key="1">
    <source>
        <dbReference type="RuleBase" id="RU410713"/>
    </source>
</evidence>
<dbReference type="GO" id="GO:0032182">
    <property type="term" value="F:ubiquitin-like protein binding"/>
    <property type="evidence" value="ECO:0007669"/>
    <property type="project" value="TreeGrafter"/>
</dbReference>
<evidence type="ECO:0000313" key="4">
    <source>
        <dbReference type="EMBL" id="TBU29008.1"/>
    </source>
</evidence>
<protein>
    <recommendedName>
        <fullName evidence="1">Defective in cullin neddylation protein</fullName>
    </recommendedName>
</protein>
<dbReference type="PROSITE" id="PS51229">
    <property type="entry name" value="DCUN1"/>
    <property type="match status" value="1"/>
</dbReference>
<comment type="function">
    <text evidence="1">Neddylation of cullins play an essential role in the regulation of SCF-type complexes activity.</text>
</comment>
<gene>
    <name evidence="4" type="ORF">BD311DRAFT_661908</name>
</gene>
<dbReference type="Gene3D" id="1.10.238.10">
    <property type="entry name" value="EF-hand"/>
    <property type="match status" value="1"/>
</dbReference>
<dbReference type="GO" id="GO:0005886">
    <property type="term" value="C:plasma membrane"/>
    <property type="evidence" value="ECO:0007669"/>
    <property type="project" value="UniProtKB-ARBA"/>
</dbReference>
<dbReference type="InterPro" id="IPR042460">
    <property type="entry name" value="DCN1-like_PONY"/>
</dbReference>
<dbReference type="GO" id="GO:0000151">
    <property type="term" value="C:ubiquitin ligase complex"/>
    <property type="evidence" value="ECO:0007669"/>
    <property type="project" value="TreeGrafter"/>
</dbReference>